<proteinExistence type="predicted"/>
<dbReference type="Proteomes" id="UP000245946">
    <property type="component" value="Unassembled WGS sequence"/>
</dbReference>
<evidence type="ECO:0000313" key="2">
    <source>
        <dbReference type="Proteomes" id="UP000245946"/>
    </source>
</evidence>
<accession>A0A316Z393</accession>
<keyword evidence="2" id="KW-1185">Reference proteome</keyword>
<protein>
    <submittedName>
        <fullName evidence="1">Uncharacterized protein</fullName>
    </submittedName>
</protein>
<gene>
    <name evidence="1" type="ORF">FA09DRAFT_139922</name>
</gene>
<organism evidence="1 2">
    <name type="scientific">Tilletiopsis washingtonensis</name>
    <dbReference type="NCBI Taxonomy" id="58919"/>
    <lineage>
        <taxon>Eukaryota</taxon>
        <taxon>Fungi</taxon>
        <taxon>Dikarya</taxon>
        <taxon>Basidiomycota</taxon>
        <taxon>Ustilaginomycotina</taxon>
        <taxon>Exobasidiomycetes</taxon>
        <taxon>Entylomatales</taxon>
        <taxon>Entylomatales incertae sedis</taxon>
        <taxon>Tilletiopsis</taxon>
    </lineage>
</organism>
<evidence type="ECO:0000313" key="1">
    <source>
        <dbReference type="EMBL" id="PWN95428.1"/>
    </source>
</evidence>
<dbReference type="EMBL" id="KZ819304">
    <property type="protein sequence ID" value="PWN95428.1"/>
    <property type="molecule type" value="Genomic_DNA"/>
</dbReference>
<dbReference type="GeneID" id="37266671"/>
<reference evidence="1 2" key="1">
    <citation type="journal article" date="2018" name="Mol. Biol. Evol.">
        <title>Broad Genomic Sampling Reveals a Smut Pathogenic Ancestry of the Fungal Clade Ustilaginomycotina.</title>
        <authorList>
            <person name="Kijpornyongpan T."/>
            <person name="Mondo S.J."/>
            <person name="Barry K."/>
            <person name="Sandor L."/>
            <person name="Lee J."/>
            <person name="Lipzen A."/>
            <person name="Pangilinan J."/>
            <person name="LaButti K."/>
            <person name="Hainaut M."/>
            <person name="Henrissat B."/>
            <person name="Grigoriev I.V."/>
            <person name="Spatafora J.W."/>
            <person name="Aime M.C."/>
        </authorList>
    </citation>
    <scope>NUCLEOTIDE SEQUENCE [LARGE SCALE GENOMIC DNA]</scope>
    <source>
        <strain evidence="1 2">MCA 4186</strain>
    </source>
</reference>
<dbReference type="RefSeq" id="XP_025595707.1">
    <property type="nucleotide sequence ID" value="XM_025739125.1"/>
</dbReference>
<sequence>MGCGLSCSQGYRAAATHYAATPLPLSLTARRSAPRLASLRCTPDTRWRGSQPSKLLLPACGPRKECKVASRAAACCCPASALRPWAQAPCLRLALEGTPSPRGARGWPVCAPWTRWCRRSAESPRLLALTPATAARPALCSRRDCHLTISACSSAQHQQRSGSSVRCCC</sequence>
<dbReference type="AlphaFoldDB" id="A0A316Z393"/>
<name>A0A316Z393_9BASI</name>